<dbReference type="PROSITE" id="PS51782">
    <property type="entry name" value="LYSM"/>
    <property type="match status" value="3"/>
</dbReference>
<dbReference type="Gene3D" id="3.90.1720.10">
    <property type="entry name" value="endopeptidase domain like (from Nostoc punctiforme)"/>
    <property type="match status" value="1"/>
</dbReference>
<feature type="domain" description="NlpC/P60" evidence="9">
    <location>
        <begin position="194"/>
        <end position="314"/>
    </location>
</feature>
<feature type="signal peptide" evidence="7">
    <location>
        <begin position="1"/>
        <end position="24"/>
    </location>
</feature>
<name>A0ABT7KZH2_9BACI</name>
<feature type="domain" description="LysM" evidence="8">
    <location>
        <begin position="135"/>
        <end position="178"/>
    </location>
</feature>
<dbReference type="InterPro" id="IPR000064">
    <property type="entry name" value="NLP_P60_dom"/>
</dbReference>
<dbReference type="Pfam" id="PF00877">
    <property type="entry name" value="NLPC_P60"/>
    <property type="match status" value="1"/>
</dbReference>
<accession>A0ABT7KZH2</accession>
<dbReference type="InterPro" id="IPR018392">
    <property type="entry name" value="LysM"/>
</dbReference>
<dbReference type="RefSeq" id="WP_285929759.1">
    <property type="nucleotide sequence ID" value="NZ_JASTZU010000001.1"/>
</dbReference>
<dbReference type="InterPro" id="IPR051202">
    <property type="entry name" value="Peptidase_C40"/>
</dbReference>
<dbReference type="InterPro" id="IPR038765">
    <property type="entry name" value="Papain-like_cys_pep_sf"/>
</dbReference>
<evidence type="ECO:0000256" key="1">
    <source>
        <dbReference type="ARBA" id="ARBA00007074"/>
    </source>
</evidence>
<dbReference type="InterPro" id="IPR036779">
    <property type="entry name" value="LysM_dom_sf"/>
</dbReference>
<keyword evidence="5" id="KW-0378">Hydrolase</keyword>
<dbReference type="CDD" id="cd00118">
    <property type="entry name" value="LysM"/>
    <property type="match status" value="3"/>
</dbReference>
<feature type="domain" description="LysM" evidence="8">
    <location>
        <begin position="25"/>
        <end position="68"/>
    </location>
</feature>
<sequence>MNKTLLTVVATLAISTGFSNKAAAASHTVQSGDSLWAISQKYNTTVANLKSINNLSSNTVYINQVLETSRNESSSSSTYTVKSGDSLWAIATKHGITVDTLKSLNSKSSNTIYVGEKLVVSGSESNSSSKPENTTSYKVSSGDTLSHIAKRYGVSISNIKSWNNLSSDVIYVGQTIKLTAPTKTAEPEKVEQTESLADKVVAEAKKHVGTPYKWAGTAPGGFDCSGFIYYVHKTAGMDISRTSTDGYYSQSTQVSSPKVGDLVFFSGTYKAGISHMGIYIGDNKFVHASSSGVQITSMSNSYWSSHFTNYRTWK</sequence>
<proteinExistence type="inferred from homology"/>
<keyword evidence="2" id="KW-0645">Protease</keyword>
<comment type="caution">
    <text evidence="10">The sequence shown here is derived from an EMBL/GenBank/DDBJ whole genome shotgun (WGS) entry which is preliminary data.</text>
</comment>
<protein>
    <submittedName>
        <fullName evidence="10">LysM peptidoglycan-binding domain-containing protein</fullName>
    </submittedName>
</protein>
<feature type="chain" id="PRO_5045094091" evidence="7">
    <location>
        <begin position="25"/>
        <end position="314"/>
    </location>
</feature>
<evidence type="ECO:0000256" key="7">
    <source>
        <dbReference type="SAM" id="SignalP"/>
    </source>
</evidence>
<evidence type="ECO:0000256" key="6">
    <source>
        <dbReference type="ARBA" id="ARBA00022807"/>
    </source>
</evidence>
<evidence type="ECO:0000313" key="10">
    <source>
        <dbReference type="EMBL" id="MDL4838929.1"/>
    </source>
</evidence>
<comment type="similarity">
    <text evidence="1">Belongs to the peptidase C40 family.</text>
</comment>
<keyword evidence="11" id="KW-1185">Reference proteome</keyword>
<keyword evidence="3 7" id="KW-0732">Signal</keyword>
<dbReference type="Proteomes" id="UP001235343">
    <property type="component" value="Unassembled WGS sequence"/>
</dbReference>
<dbReference type="SUPFAM" id="SSF54001">
    <property type="entry name" value="Cysteine proteinases"/>
    <property type="match status" value="1"/>
</dbReference>
<dbReference type="Gene3D" id="3.10.350.10">
    <property type="entry name" value="LysM domain"/>
    <property type="match status" value="3"/>
</dbReference>
<reference evidence="10 11" key="1">
    <citation type="submission" date="2023-06" db="EMBL/GenBank/DDBJ databases">
        <title>Aquibacillus rhizosphaerae LR5S19.</title>
        <authorList>
            <person name="Sun J.-Q."/>
        </authorList>
    </citation>
    <scope>NUCLEOTIDE SEQUENCE [LARGE SCALE GENOMIC DNA]</scope>
    <source>
        <strain evidence="10 11">LR5S19</strain>
    </source>
</reference>
<organism evidence="10 11">
    <name type="scientific">Aquibacillus rhizosphaerae</name>
    <dbReference type="NCBI Taxonomy" id="3051431"/>
    <lineage>
        <taxon>Bacteria</taxon>
        <taxon>Bacillati</taxon>
        <taxon>Bacillota</taxon>
        <taxon>Bacilli</taxon>
        <taxon>Bacillales</taxon>
        <taxon>Bacillaceae</taxon>
        <taxon>Aquibacillus</taxon>
    </lineage>
</organism>
<evidence type="ECO:0000313" key="11">
    <source>
        <dbReference type="Proteomes" id="UP001235343"/>
    </source>
</evidence>
<keyword evidence="4" id="KW-0677">Repeat</keyword>
<evidence type="ECO:0000256" key="5">
    <source>
        <dbReference type="ARBA" id="ARBA00022801"/>
    </source>
</evidence>
<evidence type="ECO:0000259" key="9">
    <source>
        <dbReference type="PROSITE" id="PS51935"/>
    </source>
</evidence>
<dbReference type="PANTHER" id="PTHR47053">
    <property type="entry name" value="MUREIN DD-ENDOPEPTIDASE MEPH-RELATED"/>
    <property type="match status" value="1"/>
</dbReference>
<evidence type="ECO:0000259" key="8">
    <source>
        <dbReference type="PROSITE" id="PS51782"/>
    </source>
</evidence>
<evidence type="ECO:0000256" key="2">
    <source>
        <dbReference type="ARBA" id="ARBA00022670"/>
    </source>
</evidence>
<keyword evidence="6" id="KW-0788">Thiol protease</keyword>
<dbReference type="PROSITE" id="PS51935">
    <property type="entry name" value="NLPC_P60"/>
    <property type="match status" value="1"/>
</dbReference>
<gene>
    <name evidence="10" type="ORF">QQS35_00375</name>
</gene>
<dbReference type="SMART" id="SM00257">
    <property type="entry name" value="LysM"/>
    <property type="match status" value="3"/>
</dbReference>
<dbReference type="Pfam" id="PF01476">
    <property type="entry name" value="LysM"/>
    <property type="match status" value="3"/>
</dbReference>
<dbReference type="SUPFAM" id="SSF54106">
    <property type="entry name" value="LysM domain"/>
    <property type="match status" value="3"/>
</dbReference>
<dbReference type="EMBL" id="JASTZU010000001">
    <property type="protein sequence ID" value="MDL4838929.1"/>
    <property type="molecule type" value="Genomic_DNA"/>
</dbReference>
<evidence type="ECO:0000256" key="4">
    <source>
        <dbReference type="ARBA" id="ARBA00022737"/>
    </source>
</evidence>
<dbReference type="PANTHER" id="PTHR47053:SF1">
    <property type="entry name" value="MUREIN DD-ENDOPEPTIDASE MEPH-RELATED"/>
    <property type="match status" value="1"/>
</dbReference>
<feature type="domain" description="LysM" evidence="8">
    <location>
        <begin position="77"/>
        <end position="120"/>
    </location>
</feature>
<evidence type="ECO:0000256" key="3">
    <source>
        <dbReference type="ARBA" id="ARBA00022729"/>
    </source>
</evidence>